<gene>
    <name evidence="1" type="ORF">FCC1311_117752</name>
</gene>
<comment type="caution">
    <text evidence="1">The sequence shown here is derived from an EMBL/GenBank/DDBJ whole genome shotgun (WGS) entry which is preliminary data.</text>
</comment>
<name>A0A2R5FDE7_9STRA</name>
<keyword evidence="2" id="KW-1185">Reference proteome</keyword>
<dbReference type="Proteomes" id="UP000241890">
    <property type="component" value="Unassembled WGS sequence"/>
</dbReference>
<dbReference type="EMBL" id="BEYU01001841">
    <property type="protein sequence ID" value="GBG16300.1"/>
    <property type="molecule type" value="Genomic_DNA"/>
</dbReference>
<organism evidence="1 2">
    <name type="scientific">Hondaea fermentalgiana</name>
    <dbReference type="NCBI Taxonomy" id="2315210"/>
    <lineage>
        <taxon>Eukaryota</taxon>
        <taxon>Sar</taxon>
        <taxon>Stramenopiles</taxon>
        <taxon>Bigyra</taxon>
        <taxon>Labyrinthulomycetes</taxon>
        <taxon>Thraustochytrida</taxon>
        <taxon>Thraustochytriidae</taxon>
        <taxon>Hondaea</taxon>
    </lineage>
</organism>
<reference evidence="1 2" key="1">
    <citation type="submission" date="2017-12" db="EMBL/GenBank/DDBJ databases">
        <title>Sequencing, de novo assembly and annotation of complete genome of a new Thraustochytrid species, strain FCC1311.</title>
        <authorList>
            <person name="Sedici K."/>
            <person name="Godart F."/>
            <person name="Aiese Cigliano R."/>
            <person name="Sanseverino W."/>
            <person name="Barakat M."/>
            <person name="Ortet P."/>
            <person name="Marechal E."/>
            <person name="Cagnac O."/>
            <person name="Amato A."/>
        </authorList>
    </citation>
    <scope>NUCLEOTIDE SEQUENCE [LARGE SCALE GENOMIC DNA]</scope>
</reference>
<sequence>MMFAAHGGDDAQREVLERRRRAQRLKDASARYRDELKRAIPNYRDDIIKDFHAFFDYLTPPVEPEEDDELYRFLAFNDERMNELILKVLDVEPYDLNALAEICSTPGMLKLSKYPSRLRRTLSDIKFLVEFPLERVSGLMEYILPHNVHRNIFLVLNYSLPGFTMENLRTLTLMWEIMVQADASFHTLTEHERRFTSRMNVDYPITTQYRIMFWGNLPRHGSSPMILFPPIAKALEENFTSRSIRKVRETFRDEAMTILEGKYARAVFAAETSARLRRQKRRRLISFDERCDFADTIFAREDFAHQDTLFVAQLLSPKKELGDLLYKDIVSDLRETLREKISPQALDHMLALY</sequence>
<proteinExistence type="predicted"/>
<dbReference type="AlphaFoldDB" id="A0A2R5FDE7"/>
<evidence type="ECO:0000313" key="1">
    <source>
        <dbReference type="EMBL" id="GBG16300.1"/>
    </source>
</evidence>
<dbReference type="InParanoid" id="A0A2R5FDE7"/>
<protein>
    <submittedName>
        <fullName evidence="1">Uncharacterized protein</fullName>
    </submittedName>
</protein>
<accession>A0A2R5FDE7</accession>
<evidence type="ECO:0000313" key="2">
    <source>
        <dbReference type="Proteomes" id="UP000241890"/>
    </source>
</evidence>